<dbReference type="PANTHER" id="PTHR43432:SF3">
    <property type="entry name" value="SLR0285 PROTEIN"/>
    <property type="match status" value="1"/>
</dbReference>
<keyword evidence="1" id="KW-0479">Metal-binding</keyword>
<evidence type="ECO:0000256" key="3">
    <source>
        <dbReference type="ARBA" id="ARBA00023014"/>
    </source>
</evidence>
<dbReference type="Proteomes" id="UP000733611">
    <property type="component" value="Unassembled WGS sequence"/>
</dbReference>
<accession>A0A948TH48</accession>
<dbReference type="InterPro" id="IPR058240">
    <property type="entry name" value="rSAM_sf"/>
</dbReference>
<sequence>MDVIREVNVKSILGKSGIHHGYSANPYVGCTHDCIYCFAAYMQRYSNHEEKWGTFLDVKNWPPLKQIYKLDGASIWLGSVTDGYNSYEAKYKRTRLLLEQLQGADVDITICTKSDLVLRDLDLLKKFRRATISWSINTVDEALQAQMDKAAPISKRLEAMRIAHEAGIHTICFIAPILPQLTSVPAIVAAVKDRADEIWLDKLNLRGQVRTPVLKFIGQHYPELLPLYKALYPVPTTLQSRWQQMPRDLALQQQQRMQRRQQTGVQMTTIEGSFSPPASAGVTTSNRASTEAAEHNDLCDYWESLAMALEAYAHAQNIPYYIRPNTPLKDITGQDGCSASAAHNEAEADDLLLLGALGQGQSQEKKRFMGPIMVNYFAPRK</sequence>
<gene>
    <name evidence="5" type="ORF">H9847_07850</name>
</gene>
<dbReference type="GO" id="GO:0046872">
    <property type="term" value="F:metal ion binding"/>
    <property type="evidence" value="ECO:0007669"/>
    <property type="project" value="UniProtKB-KW"/>
</dbReference>
<dbReference type="PANTHER" id="PTHR43432">
    <property type="entry name" value="SLR0285 PROTEIN"/>
    <property type="match status" value="1"/>
</dbReference>
<proteinExistence type="predicted"/>
<reference evidence="5" key="2">
    <citation type="submission" date="2021-04" db="EMBL/GenBank/DDBJ databases">
        <authorList>
            <person name="Gilroy R."/>
        </authorList>
    </citation>
    <scope>NUCLEOTIDE SEQUENCE</scope>
    <source>
        <strain evidence="5">378</strain>
    </source>
</reference>
<reference evidence="5" key="1">
    <citation type="journal article" date="2021" name="PeerJ">
        <title>Extensive microbial diversity within the chicken gut microbiome revealed by metagenomics and culture.</title>
        <authorList>
            <person name="Gilroy R."/>
            <person name="Ravi A."/>
            <person name="Getino M."/>
            <person name="Pursley I."/>
            <person name="Horton D.L."/>
            <person name="Alikhan N.F."/>
            <person name="Baker D."/>
            <person name="Gharbi K."/>
            <person name="Hall N."/>
            <person name="Watson M."/>
            <person name="Adriaenssens E.M."/>
            <person name="Foster-Nyarko E."/>
            <person name="Jarju S."/>
            <person name="Secka A."/>
            <person name="Antonio M."/>
            <person name="Oren A."/>
            <person name="Chaudhuri R.R."/>
            <person name="La Ragione R."/>
            <person name="Hildebrand F."/>
            <person name="Pallen M.J."/>
        </authorList>
    </citation>
    <scope>NUCLEOTIDE SEQUENCE</scope>
    <source>
        <strain evidence="5">378</strain>
    </source>
</reference>
<dbReference type="Gene3D" id="3.80.30.30">
    <property type="match status" value="1"/>
</dbReference>
<evidence type="ECO:0000256" key="2">
    <source>
        <dbReference type="ARBA" id="ARBA00023004"/>
    </source>
</evidence>
<protein>
    <submittedName>
        <fullName evidence="5">Radical SAM protein</fullName>
    </submittedName>
</protein>
<dbReference type="SFLD" id="SFLDG01084">
    <property type="entry name" value="Uncharacterised_Radical_SAM_Su"/>
    <property type="match status" value="1"/>
</dbReference>
<keyword evidence="2" id="KW-0408">Iron</keyword>
<dbReference type="Pfam" id="PF04055">
    <property type="entry name" value="Radical_SAM"/>
    <property type="match status" value="1"/>
</dbReference>
<evidence type="ECO:0000259" key="4">
    <source>
        <dbReference type="Pfam" id="PF04055"/>
    </source>
</evidence>
<name>A0A948TH48_9GAMM</name>
<evidence type="ECO:0000256" key="1">
    <source>
        <dbReference type="ARBA" id="ARBA00022723"/>
    </source>
</evidence>
<feature type="domain" description="Radical SAM core" evidence="4">
    <location>
        <begin position="25"/>
        <end position="181"/>
    </location>
</feature>
<dbReference type="InterPro" id="IPR040086">
    <property type="entry name" value="MJ0683-like"/>
</dbReference>
<dbReference type="GO" id="GO:0051536">
    <property type="term" value="F:iron-sulfur cluster binding"/>
    <property type="evidence" value="ECO:0007669"/>
    <property type="project" value="UniProtKB-KW"/>
</dbReference>
<comment type="caution">
    <text evidence="5">The sequence shown here is derived from an EMBL/GenBank/DDBJ whole genome shotgun (WGS) entry which is preliminary data.</text>
</comment>
<organism evidence="5 6">
    <name type="scientific">Candidatus Anaerobiospirillum pullicola</name>
    <dbReference type="NCBI Taxonomy" id="2838451"/>
    <lineage>
        <taxon>Bacteria</taxon>
        <taxon>Pseudomonadati</taxon>
        <taxon>Pseudomonadota</taxon>
        <taxon>Gammaproteobacteria</taxon>
        <taxon>Aeromonadales</taxon>
        <taxon>Succinivibrionaceae</taxon>
        <taxon>Anaerobiospirillum</taxon>
    </lineage>
</organism>
<dbReference type="SUPFAM" id="SSF102114">
    <property type="entry name" value="Radical SAM enzymes"/>
    <property type="match status" value="1"/>
</dbReference>
<dbReference type="InterPro" id="IPR007197">
    <property type="entry name" value="rSAM"/>
</dbReference>
<dbReference type="SFLD" id="SFLDS00029">
    <property type="entry name" value="Radical_SAM"/>
    <property type="match status" value="1"/>
</dbReference>
<keyword evidence="3" id="KW-0411">Iron-sulfur</keyword>
<dbReference type="GO" id="GO:0003824">
    <property type="term" value="F:catalytic activity"/>
    <property type="evidence" value="ECO:0007669"/>
    <property type="project" value="InterPro"/>
</dbReference>
<dbReference type="EMBL" id="JAHLFE010000163">
    <property type="protein sequence ID" value="MBU3844760.1"/>
    <property type="molecule type" value="Genomic_DNA"/>
</dbReference>
<evidence type="ECO:0000313" key="5">
    <source>
        <dbReference type="EMBL" id="MBU3844760.1"/>
    </source>
</evidence>
<dbReference type="AlphaFoldDB" id="A0A948TH48"/>
<evidence type="ECO:0000313" key="6">
    <source>
        <dbReference type="Proteomes" id="UP000733611"/>
    </source>
</evidence>